<feature type="compositionally biased region" description="Basic and acidic residues" evidence="2">
    <location>
        <begin position="269"/>
        <end position="280"/>
    </location>
</feature>
<dbReference type="Proteomes" id="UP000614610">
    <property type="component" value="Unassembled WGS sequence"/>
</dbReference>
<feature type="binding site" evidence="1">
    <location>
        <position position="546"/>
    </location>
    <ligand>
        <name>Zn(2+)</name>
        <dbReference type="ChEBI" id="CHEBI:29105"/>
    </ligand>
</feature>
<evidence type="ECO:0000313" key="4">
    <source>
        <dbReference type="EMBL" id="KAF3208645.1"/>
    </source>
</evidence>
<dbReference type="Gene3D" id="1.20.140.30">
    <property type="entry name" value="MOB kinase activator"/>
    <property type="match status" value="1"/>
</dbReference>
<feature type="compositionally biased region" description="Basic and acidic residues" evidence="2">
    <location>
        <begin position="11"/>
        <end position="22"/>
    </location>
</feature>
<evidence type="ECO:0000313" key="6">
    <source>
        <dbReference type="Proteomes" id="UP000614610"/>
    </source>
</evidence>
<name>A0A8H8V6V6_ORBOL</name>
<reference evidence="4" key="1">
    <citation type="submission" date="2019-06" db="EMBL/GenBank/DDBJ databases">
        <authorList>
            <person name="Palmer J.M."/>
        </authorList>
    </citation>
    <scope>NUCLEOTIDE SEQUENCE</scope>
    <source>
        <strain evidence="4">TWF679</strain>
    </source>
</reference>
<evidence type="ECO:0000313" key="5">
    <source>
        <dbReference type="EMBL" id="KAF3208646.1"/>
    </source>
</evidence>
<protein>
    <submittedName>
        <fullName evidence="3 4">Mitotic exit network component</fullName>
    </submittedName>
    <submittedName>
        <fullName evidence="5">Mitotic exit network component, variant 3</fullName>
    </submittedName>
</protein>
<organism evidence="4 6">
    <name type="scientific">Orbilia oligospora</name>
    <name type="common">Nematode-trapping fungus</name>
    <name type="synonym">Arthrobotrys oligospora</name>
    <dbReference type="NCBI Taxonomy" id="2813651"/>
    <lineage>
        <taxon>Eukaryota</taxon>
        <taxon>Fungi</taxon>
        <taxon>Dikarya</taxon>
        <taxon>Ascomycota</taxon>
        <taxon>Pezizomycotina</taxon>
        <taxon>Orbiliomycetes</taxon>
        <taxon>Orbiliales</taxon>
        <taxon>Orbiliaceae</taxon>
        <taxon>Orbilia</taxon>
    </lineage>
</organism>
<feature type="compositionally biased region" description="Basic residues" evidence="2">
    <location>
        <begin position="247"/>
        <end position="256"/>
    </location>
</feature>
<feature type="binding site" evidence="1">
    <location>
        <position position="464"/>
    </location>
    <ligand>
        <name>Zn(2+)</name>
        <dbReference type="ChEBI" id="CHEBI:29105"/>
    </ligand>
</feature>
<dbReference type="InterPro" id="IPR036703">
    <property type="entry name" value="MOB_kinase_act_sf"/>
</dbReference>
<proteinExistence type="predicted"/>
<accession>A0A8H8V6V6</accession>
<dbReference type="Pfam" id="PF03637">
    <property type="entry name" value="Mob1_phocein"/>
    <property type="match status" value="1"/>
</dbReference>
<feature type="region of interest" description="Disordered" evidence="2">
    <location>
        <begin position="209"/>
        <end position="313"/>
    </location>
</feature>
<evidence type="ECO:0000256" key="1">
    <source>
        <dbReference type="PIRSR" id="PIRSR605301-1"/>
    </source>
</evidence>
<dbReference type="AlphaFoldDB" id="A0A8H8V6V6"/>
<sequence>MLDINQTQIVSREDLIPPKSPERPVQTVDWSSILGYSLGDSSAAQENEDEDDDISIASNPHPAEVSFRLFAPTKDDTAATNVQSYILPASPPPEQQALLAASLTADIPQVPHFSEQDVQNAHATHRPTTYYLTPPLEDDELRATRFRDVAVSGEQVLEESQKSWPGCELSWRVMKLSLLNGKDGVSELKSGMTSASTATATTTIVLQATSSIKEGRKRHRPNKKRRIIMRKRRVAKEETEAKQSKNAIKKKNKKKRAETTAAVQAIVHKRTEDEDREKKARMNRLKKERRKNKGKEAKSDSQSTASSDHDGGAGVDRYATATVSGYCSNLPTSIHPTFKPDSITPPLALPTNQLPANFTQLPILLSASSPYQQTNILHTSRSCKQTTMATKPAFRPSKARQGVTSFHLRQYAQATLGSGSLRKVVMLPEGEDENEWLAFNIVDFYNQINLLFGAVSEFCTPITCPEMKATDEFEYLWQDGEKYRKPTKMPACQYVEHLMTMIQKNVDDDQVFASRNGVEFAPDFRNLIVQFFKRLARVYAHIYCHHFPVVGALALDKHMNTSFKHFVLFVKEFKLDQGRDYWGPLNELVNSMMATADQ</sequence>
<feature type="binding site" evidence="1">
    <location>
        <position position="541"/>
    </location>
    <ligand>
        <name>Zn(2+)</name>
        <dbReference type="ChEBI" id="CHEBI:29105"/>
    </ligand>
</feature>
<dbReference type="EMBL" id="WIWT01000046">
    <property type="protein sequence ID" value="KAF3208645.1"/>
    <property type="molecule type" value="Genomic_DNA"/>
</dbReference>
<keyword evidence="1" id="KW-0479">Metal-binding</keyword>
<dbReference type="PANTHER" id="PTHR22599">
    <property type="entry name" value="MPS ONE BINDER KINASE ACTIVATOR-LIKE MOB"/>
    <property type="match status" value="1"/>
</dbReference>
<dbReference type="EMBL" id="WIWT01000046">
    <property type="protein sequence ID" value="KAF3208644.1"/>
    <property type="molecule type" value="Genomic_DNA"/>
</dbReference>
<dbReference type="Pfam" id="PF09428">
    <property type="entry name" value="DUF2011"/>
    <property type="match status" value="1"/>
</dbReference>
<dbReference type="InterPro" id="IPR018555">
    <property type="entry name" value="C630.06c-like"/>
</dbReference>
<keyword evidence="1" id="KW-0862">Zinc</keyword>
<gene>
    <name evidence="4" type="primary">MOB1_1</name>
    <name evidence="4" type="ORF">TWF679_007702</name>
</gene>
<evidence type="ECO:0000313" key="3">
    <source>
        <dbReference type="EMBL" id="KAF3208644.1"/>
    </source>
</evidence>
<feature type="compositionally biased region" description="Polar residues" evidence="2">
    <location>
        <begin position="1"/>
        <end position="10"/>
    </location>
</feature>
<evidence type="ECO:0000256" key="2">
    <source>
        <dbReference type="SAM" id="MobiDB-lite"/>
    </source>
</evidence>
<feature type="compositionally biased region" description="Basic residues" evidence="2">
    <location>
        <begin position="281"/>
        <end position="293"/>
    </location>
</feature>
<dbReference type="SMART" id="SM01388">
    <property type="entry name" value="Mob1_phocein"/>
    <property type="match status" value="1"/>
</dbReference>
<dbReference type="OrthoDB" id="8170117at2759"/>
<dbReference type="InterPro" id="IPR005301">
    <property type="entry name" value="MOB_kinase_act_fam"/>
</dbReference>
<comment type="caution">
    <text evidence="4">The sequence shown here is derived from an EMBL/GenBank/DDBJ whole genome shotgun (WGS) entry which is preliminary data.</text>
</comment>
<feature type="region of interest" description="Disordered" evidence="2">
    <location>
        <begin position="1"/>
        <end position="59"/>
    </location>
</feature>
<dbReference type="EMBL" id="WIWT01000046">
    <property type="protein sequence ID" value="KAF3208646.1"/>
    <property type="molecule type" value="Genomic_DNA"/>
</dbReference>
<dbReference type="SUPFAM" id="SSF101152">
    <property type="entry name" value="Mob1/phocein"/>
    <property type="match status" value="1"/>
</dbReference>
<feature type="compositionally biased region" description="Basic residues" evidence="2">
    <location>
        <begin position="215"/>
        <end position="234"/>
    </location>
</feature>
<feature type="binding site" evidence="1">
    <location>
        <position position="459"/>
    </location>
    <ligand>
        <name>Zn(2+)</name>
        <dbReference type="ChEBI" id="CHEBI:29105"/>
    </ligand>
</feature>